<protein>
    <submittedName>
        <fullName evidence="2">Uncharacterized protein</fullName>
    </submittedName>
</protein>
<accession>A0A8K0CM50</accession>
<evidence type="ECO:0000256" key="1">
    <source>
        <dbReference type="SAM" id="MobiDB-lite"/>
    </source>
</evidence>
<evidence type="ECO:0000313" key="3">
    <source>
        <dbReference type="Proteomes" id="UP000801492"/>
    </source>
</evidence>
<sequence length="134" mass="14935">DAKIVIDVDGKSWHFSNETDNVFELQFEDSIGRKDAKSAQVCVEDVLSVDEGQMLSSDQKDALGKLLNNYEDVLGPIAETTPFAEHKIDTGDHTPVSSSPYPMPNHKKEILRKEIDEMLSSEVIEPCESPWASQ</sequence>
<dbReference type="SUPFAM" id="SSF56672">
    <property type="entry name" value="DNA/RNA polymerases"/>
    <property type="match status" value="1"/>
</dbReference>
<dbReference type="EMBL" id="VTPC01060459">
    <property type="protein sequence ID" value="KAF2889928.1"/>
    <property type="molecule type" value="Genomic_DNA"/>
</dbReference>
<comment type="caution">
    <text evidence="2">The sequence shown here is derived from an EMBL/GenBank/DDBJ whole genome shotgun (WGS) entry which is preliminary data.</text>
</comment>
<proteinExistence type="predicted"/>
<feature type="region of interest" description="Disordered" evidence="1">
    <location>
        <begin position="84"/>
        <end position="105"/>
    </location>
</feature>
<feature type="non-terminal residue" evidence="2">
    <location>
        <position position="1"/>
    </location>
</feature>
<organism evidence="2 3">
    <name type="scientific">Ignelater luminosus</name>
    <name type="common">Cucubano</name>
    <name type="synonym">Pyrophorus luminosus</name>
    <dbReference type="NCBI Taxonomy" id="2038154"/>
    <lineage>
        <taxon>Eukaryota</taxon>
        <taxon>Metazoa</taxon>
        <taxon>Ecdysozoa</taxon>
        <taxon>Arthropoda</taxon>
        <taxon>Hexapoda</taxon>
        <taxon>Insecta</taxon>
        <taxon>Pterygota</taxon>
        <taxon>Neoptera</taxon>
        <taxon>Endopterygota</taxon>
        <taxon>Coleoptera</taxon>
        <taxon>Polyphaga</taxon>
        <taxon>Elateriformia</taxon>
        <taxon>Elateroidea</taxon>
        <taxon>Elateridae</taxon>
        <taxon>Agrypninae</taxon>
        <taxon>Pyrophorini</taxon>
        <taxon>Ignelater</taxon>
    </lineage>
</organism>
<dbReference type="Proteomes" id="UP000801492">
    <property type="component" value="Unassembled WGS sequence"/>
</dbReference>
<gene>
    <name evidence="2" type="ORF">ILUMI_16245</name>
</gene>
<reference evidence="2" key="1">
    <citation type="submission" date="2019-08" db="EMBL/GenBank/DDBJ databases">
        <title>The genome of the North American firefly Photinus pyralis.</title>
        <authorList>
            <consortium name="Photinus pyralis genome working group"/>
            <person name="Fallon T.R."/>
            <person name="Sander Lower S.E."/>
            <person name="Weng J.-K."/>
        </authorList>
    </citation>
    <scope>NUCLEOTIDE SEQUENCE</scope>
    <source>
        <strain evidence="2">TRF0915ILg1</strain>
        <tissue evidence="2">Whole body</tissue>
    </source>
</reference>
<dbReference type="GO" id="GO:0071897">
    <property type="term" value="P:DNA biosynthetic process"/>
    <property type="evidence" value="ECO:0007669"/>
    <property type="project" value="UniProtKB-ARBA"/>
</dbReference>
<evidence type="ECO:0000313" key="2">
    <source>
        <dbReference type="EMBL" id="KAF2889928.1"/>
    </source>
</evidence>
<dbReference type="Gene3D" id="3.10.10.10">
    <property type="entry name" value="HIV Type 1 Reverse Transcriptase, subunit A, domain 1"/>
    <property type="match status" value="1"/>
</dbReference>
<keyword evidence="3" id="KW-1185">Reference proteome</keyword>
<dbReference type="AlphaFoldDB" id="A0A8K0CM50"/>
<name>A0A8K0CM50_IGNLU</name>
<dbReference type="InterPro" id="IPR043502">
    <property type="entry name" value="DNA/RNA_pol_sf"/>
</dbReference>
<dbReference type="OrthoDB" id="6782159at2759"/>